<dbReference type="PANTHER" id="PTHR16955:SF6">
    <property type="entry name" value="METASTASIS-SUPPRESSOR KISS-1"/>
    <property type="match status" value="1"/>
</dbReference>
<feature type="compositionally biased region" description="Basic and acidic residues" evidence="1">
    <location>
        <begin position="115"/>
        <end position="125"/>
    </location>
</feature>
<dbReference type="GO" id="GO:0031773">
    <property type="term" value="F:kisspeptin receptor binding"/>
    <property type="evidence" value="ECO:0007669"/>
    <property type="project" value="TreeGrafter"/>
</dbReference>
<sequence length="125" mass="13489">MNLLVSWQLTLFLCAISFRDTLEKVAPVENPRATDQQLGPLSLGVAREQSGRCAAPASAEGSRPALGQPSSHRIPPPPPGKALVRREKGLSAFNWNSFGLRYGRRQAGGPRRRAAPRDQGHPAAD</sequence>
<feature type="signal peptide" evidence="2">
    <location>
        <begin position="1"/>
        <end position="17"/>
    </location>
</feature>
<feature type="chain" id="PRO_5029788502" evidence="2">
    <location>
        <begin position="18"/>
        <end position="125"/>
    </location>
</feature>
<organism evidence="3 4">
    <name type="scientific">Myotis myotis</name>
    <name type="common">Greater mouse-eared bat</name>
    <name type="synonym">Vespertilio myotis</name>
    <dbReference type="NCBI Taxonomy" id="51298"/>
    <lineage>
        <taxon>Eukaryota</taxon>
        <taxon>Metazoa</taxon>
        <taxon>Chordata</taxon>
        <taxon>Craniata</taxon>
        <taxon>Vertebrata</taxon>
        <taxon>Euteleostomi</taxon>
        <taxon>Mammalia</taxon>
        <taxon>Eutheria</taxon>
        <taxon>Laurasiatheria</taxon>
        <taxon>Chiroptera</taxon>
        <taxon>Yangochiroptera</taxon>
        <taxon>Vespertilionidae</taxon>
        <taxon>Myotis</taxon>
    </lineage>
</organism>
<dbReference type="GO" id="GO:0007186">
    <property type="term" value="P:G protein-coupled receptor signaling pathway"/>
    <property type="evidence" value="ECO:0007669"/>
    <property type="project" value="TreeGrafter"/>
</dbReference>
<reference evidence="3 4" key="1">
    <citation type="journal article" date="2020" name="Nature">
        <title>Six reference-quality genomes reveal evolution of bat adaptations.</title>
        <authorList>
            <person name="Jebb D."/>
            <person name="Huang Z."/>
            <person name="Pippel M."/>
            <person name="Hughes G.M."/>
            <person name="Lavrichenko K."/>
            <person name="Devanna P."/>
            <person name="Winkler S."/>
            <person name="Jermiin L.S."/>
            <person name="Skirmuntt E.C."/>
            <person name="Katzourakis A."/>
            <person name="Burkitt-Gray L."/>
            <person name="Ray D.A."/>
            <person name="Sullivan K.A.M."/>
            <person name="Roscito J.G."/>
            <person name="Kirilenko B.M."/>
            <person name="Davalos L.M."/>
            <person name="Corthals A.P."/>
            <person name="Power M.L."/>
            <person name="Jones G."/>
            <person name="Ransome R.D."/>
            <person name="Dechmann D.K.N."/>
            <person name="Locatelli A.G."/>
            <person name="Puechmaille S.J."/>
            <person name="Fedrigo O."/>
            <person name="Jarvis E.D."/>
            <person name="Hiller M."/>
            <person name="Vernes S.C."/>
            <person name="Myers E.W."/>
            <person name="Teeling E.C."/>
        </authorList>
    </citation>
    <scope>NUCLEOTIDE SEQUENCE [LARGE SCALE GENOMIC DNA]</scope>
    <source>
        <strain evidence="3">MMyoMyo1</strain>
        <tissue evidence="3">Flight muscle</tissue>
    </source>
</reference>
<dbReference type="InterPro" id="IPR020207">
    <property type="entry name" value="Metastasis-suppressor_KiSS-1"/>
</dbReference>
<feature type="region of interest" description="Disordered" evidence="1">
    <location>
        <begin position="101"/>
        <end position="125"/>
    </location>
</feature>
<dbReference type="PANTHER" id="PTHR16955">
    <property type="entry name" value="METASTASIS-SUPPRESSOR KISS-1"/>
    <property type="match status" value="1"/>
</dbReference>
<keyword evidence="2" id="KW-0732">Signal</keyword>
<dbReference type="Pfam" id="PF15152">
    <property type="entry name" value="Kisspeptin"/>
    <property type="match status" value="1"/>
</dbReference>
<feature type="region of interest" description="Disordered" evidence="1">
    <location>
        <begin position="47"/>
        <end position="86"/>
    </location>
</feature>
<name>A0A7J7SRX9_MYOMY</name>
<evidence type="ECO:0000313" key="3">
    <source>
        <dbReference type="EMBL" id="KAF6290837.1"/>
    </source>
</evidence>
<comment type="caution">
    <text evidence="3">The sequence shown here is derived from an EMBL/GenBank/DDBJ whole genome shotgun (WGS) entry which is preliminary data.</text>
</comment>
<dbReference type="EMBL" id="JABWUV010000018">
    <property type="protein sequence ID" value="KAF6290837.1"/>
    <property type="molecule type" value="Genomic_DNA"/>
</dbReference>
<keyword evidence="4" id="KW-1185">Reference proteome</keyword>
<dbReference type="AlphaFoldDB" id="A0A7J7SRX9"/>
<dbReference type="VEuPathDB" id="HostDB:GeneID_118672942"/>
<evidence type="ECO:0000256" key="1">
    <source>
        <dbReference type="SAM" id="MobiDB-lite"/>
    </source>
</evidence>
<proteinExistence type="predicted"/>
<dbReference type="GO" id="GO:0007204">
    <property type="term" value="P:positive regulation of cytosolic calcium ion concentration"/>
    <property type="evidence" value="ECO:0007669"/>
    <property type="project" value="TreeGrafter"/>
</dbReference>
<protein>
    <submittedName>
        <fullName evidence="3">KiSS-1 metastasis suppressor</fullName>
    </submittedName>
</protein>
<evidence type="ECO:0000256" key="2">
    <source>
        <dbReference type="SAM" id="SignalP"/>
    </source>
</evidence>
<accession>A0A7J7SRX9</accession>
<gene>
    <name evidence="3" type="ORF">mMyoMyo1_007348</name>
</gene>
<evidence type="ECO:0000313" key="4">
    <source>
        <dbReference type="Proteomes" id="UP000527355"/>
    </source>
</evidence>
<dbReference type="Proteomes" id="UP000527355">
    <property type="component" value="Unassembled WGS sequence"/>
</dbReference>